<feature type="transmembrane region" description="Helical" evidence="6">
    <location>
        <begin position="75"/>
        <end position="97"/>
    </location>
</feature>
<feature type="transmembrane region" description="Helical" evidence="6">
    <location>
        <begin position="255"/>
        <end position="278"/>
    </location>
</feature>
<feature type="transmembrane region" description="Helical" evidence="6">
    <location>
        <begin position="310"/>
        <end position="334"/>
    </location>
</feature>
<dbReference type="GO" id="GO:0005886">
    <property type="term" value="C:plasma membrane"/>
    <property type="evidence" value="ECO:0007669"/>
    <property type="project" value="UniProtKB-SubCell"/>
</dbReference>
<feature type="domain" description="Major facilitator superfamily (MFS) profile" evidence="7">
    <location>
        <begin position="10"/>
        <end position="407"/>
    </location>
</feature>
<evidence type="ECO:0000256" key="4">
    <source>
        <dbReference type="ARBA" id="ARBA00022989"/>
    </source>
</evidence>
<feature type="transmembrane region" description="Helical" evidence="6">
    <location>
        <begin position="222"/>
        <end position="243"/>
    </location>
</feature>
<keyword evidence="3 6" id="KW-0812">Transmembrane</keyword>
<dbReference type="PANTHER" id="PTHR43124:SF3">
    <property type="entry name" value="CHLORAMPHENICOL EFFLUX PUMP RV0191"/>
    <property type="match status" value="1"/>
</dbReference>
<dbReference type="InterPro" id="IPR050189">
    <property type="entry name" value="MFS_Efflux_Transporters"/>
</dbReference>
<accession>A0A7Y4H7W9</accession>
<evidence type="ECO:0000256" key="1">
    <source>
        <dbReference type="ARBA" id="ARBA00004651"/>
    </source>
</evidence>
<organism evidence="8 9">
    <name type="scientific">Bradyrhizobium archetypum</name>
    <dbReference type="NCBI Taxonomy" id="2721160"/>
    <lineage>
        <taxon>Bacteria</taxon>
        <taxon>Pseudomonadati</taxon>
        <taxon>Pseudomonadota</taxon>
        <taxon>Alphaproteobacteria</taxon>
        <taxon>Hyphomicrobiales</taxon>
        <taxon>Nitrobacteraceae</taxon>
        <taxon>Bradyrhizobium</taxon>
    </lineage>
</organism>
<feature type="transmembrane region" description="Helical" evidence="6">
    <location>
        <begin position="377"/>
        <end position="399"/>
    </location>
</feature>
<dbReference type="EMBL" id="JAAVLW010000007">
    <property type="protein sequence ID" value="NOJ49293.1"/>
    <property type="molecule type" value="Genomic_DNA"/>
</dbReference>
<evidence type="ECO:0000256" key="3">
    <source>
        <dbReference type="ARBA" id="ARBA00022692"/>
    </source>
</evidence>
<evidence type="ECO:0000259" key="7">
    <source>
        <dbReference type="PROSITE" id="PS50850"/>
    </source>
</evidence>
<dbReference type="Proteomes" id="UP000528734">
    <property type="component" value="Unassembled WGS sequence"/>
</dbReference>
<dbReference type="GO" id="GO:0022857">
    <property type="term" value="F:transmembrane transporter activity"/>
    <property type="evidence" value="ECO:0007669"/>
    <property type="project" value="InterPro"/>
</dbReference>
<protein>
    <submittedName>
        <fullName evidence="8">MFS transporter</fullName>
    </submittedName>
</protein>
<evidence type="ECO:0000313" key="9">
    <source>
        <dbReference type="Proteomes" id="UP000528734"/>
    </source>
</evidence>
<comment type="caution">
    <text evidence="8">The sequence shown here is derived from an EMBL/GenBank/DDBJ whole genome shotgun (WGS) entry which is preliminary data.</text>
</comment>
<keyword evidence="2" id="KW-1003">Cell membrane</keyword>
<keyword evidence="5 6" id="KW-0472">Membrane</keyword>
<evidence type="ECO:0000256" key="5">
    <source>
        <dbReference type="ARBA" id="ARBA00023136"/>
    </source>
</evidence>
<comment type="subcellular location">
    <subcellularLocation>
        <location evidence="1">Cell membrane</location>
        <topology evidence="1">Multi-pass membrane protein</topology>
    </subcellularLocation>
</comment>
<dbReference type="RefSeq" id="WP_171712363.1">
    <property type="nucleotide sequence ID" value="NZ_JAAVLW010000007.1"/>
</dbReference>
<evidence type="ECO:0000313" key="8">
    <source>
        <dbReference type="EMBL" id="NOJ49293.1"/>
    </source>
</evidence>
<reference evidence="8 9" key="1">
    <citation type="submission" date="2020-03" db="EMBL/GenBank/DDBJ databases">
        <title>Bradyrhizobium diversity isolated from nodules of Muelleranthus trifoliolatus.</title>
        <authorList>
            <person name="Klepa M."/>
            <person name="Helene L."/>
            <person name="Hungria M."/>
        </authorList>
    </citation>
    <scope>NUCLEOTIDE SEQUENCE [LARGE SCALE GENOMIC DNA]</scope>
    <source>
        <strain evidence="8 9">WSM 1744</strain>
    </source>
</reference>
<sequence length="410" mass="42654">MALLQILRPTLPILIGASIMLTLSMGLRQSLGLFMQPLTQEIQISVSDFTLALAVQNLAWGFLQPLAGALTVRYGFRTVMVAGALLYVAGLALMAGANGLLSVMIGGGVLIGISLACTAAAIAMSVAARAVPASVRSTVLGLVSGAGSLGALLSAPIGQVLNEGYGWRIGLVGFVVLSLLMIPAAWYAGRVDKIPLPKPADDEIDDASAAVATKMAFSNASFVVMTGAYFVCGMQLVFLTTHLPSYLAICGMDPMLSAQTLGMIGGFNVLGSIFFGWAGQRWNKLALLGGIYIFRSIALAWYFTLPPTPATTLLFGAIMGFLWMGVGPLVAGAVAEMFGLKWQAMIQGLAFMSHQVGSFLGAYGGGVLYDALGSYTMAWRIGVALGLAGGIIQVAFALIRPSGPPQMQTA</sequence>
<proteinExistence type="predicted"/>
<dbReference type="Gene3D" id="1.20.1250.20">
    <property type="entry name" value="MFS general substrate transporter like domains"/>
    <property type="match status" value="1"/>
</dbReference>
<keyword evidence="9" id="KW-1185">Reference proteome</keyword>
<evidence type="ECO:0000256" key="6">
    <source>
        <dbReference type="SAM" id="Phobius"/>
    </source>
</evidence>
<feature type="transmembrane region" description="Helical" evidence="6">
    <location>
        <begin position="42"/>
        <end position="63"/>
    </location>
</feature>
<feature type="transmembrane region" description="Helical" evidence="6">
    <location>
        <begin position="346"/>
        <end position="365"/>
    </location>
</feature>
<dbReference type="InterPro" id="IPR011701">
    <property type="entry name" value="MFS"/>
</dbReference>
<gene>
    <name evidence="8" type="ORF">HCN50_24095</name>
</gene>
<dbReference type="InterPro" id="IPR020846">
    <property type="entry name" value="MFS_dom"/>
</dbReference>
<keyword evidence="4 6" id="KW-1133">Transmembrane helix</keyword>
<dbReference type="InterPro" id="IPR036259">
    <property type="entry name" value="MFS_trans_sf"/>
</dbReference>
<feature type="transmembrane region" description="Helical" evidence="6">
    <location>
        <begin position="139"/>
        <end position="161"/>
    </location>
</feature>
<dbReference type="PROSITE" id="PS50850">
    <property type="entry name" value="MFS"/>
    <property type="match status" value="1"/>
</dbReference>
<dbReference type="Pfam" id="PF07690">
    <property type="entry name" value="MFS_1"/>
    <property type="match status" value="1"/>
</dbReference>
<feature type="transmembrane region" description="Helical" evidence="6">
    <location>
        <begin position="167"/>
        <end position="188"/>
    </location>
</feature>
<dbReference type="PANTHER" id="PTHR43124">
    <property type="entry name" value="PURINE EFFLUX PUMP PBUE"/>
    <property type="match status" value="1"/>
</dbReference>
<dbReference type="CDD" id="cd17355">
    <property type="entry name" value="MFS_YcxA_like"/>
    <property type="match status" value="1"/>
</dbReference>
<name>A0A7Y4H7W9_9BRAD</name>
<evidence type="ECO:0000256" key="2">
    <source>
        <dbReference type="ARBA" id="ARBA00022475"/>
    </source>
</evidence>
<dbReference type="SUPFAM" id="SSF103473">
    <property type="entry name" value="MFS general substrate transporter"/>
    <property type="match status" value="1"/>
</dbReference>
<feature type="transmembrane region" description="Helical" evidence="6">
    <location>
        <begin position="285"/>
        <end position="304"/>
    </location>
</feature>
<dbReference type="AlphaFoldDB" id="A0A7Y4H7W9"/>
<feature type="transmembrane region" description="Helical" evidence="6">
    <location>
        <begin position="103"/>
        <end position="127"/>
    </location>
</feature>